<organism evidence="5 6">
    <name type="scientific">Hyphomicrobium denitrificans 1NES1</name>
    <dbReference type="NCBI Taxonomy" id="670307"/>
    <lineage>
        <taxon>Bacteria</taxon>
        <taxon>Pseudomonadati</taxon>
        <taxon>Pseudomonadota</taxon>
        <taxon>Alphaproteobacteria</taxon>
        <taxon>Hyphomicrobiales</taxon>
        <taxon>Hyphomicrobiaceae</taxon>
        <taxon>Hyphomicrobium</taxon>
    </lineage>
</organism>
<dbReference type="InterPro" id="IPR017080">
    <property type="entry name" value="UCP036990_CBS_BON"/>
</dbReference>
<protein>
    <recommendedName>
        <fullName evidence="7">CBS domain-containing protein</fullName>
    </recommendedName>
</protein>
<dbReference type="Gene3D" id="3.10.580.10">
    <property type="entry name" value="CBS-domain"/>
    <property type="match status" value="1"/>
</dbReference>
<dbReference type="RefSeq" id="WP_015596845.1">
    <property type="nucleotide sequence ID" value="NC_021172.1"/>
</dbReference>
<proteinExistence type="predicted"/>
<dbReference type="EMBL" id="CP005587">
    <property type="protein sequence ID" value="AGK56808.1"/>
    <property type="molecule type" value="Genomic_DNA"/>
</dbReference>
<dbReference type="PROSITE" id="PS50914">
    <property type="entry name" value="BON"/>
    <property type="match status" value="1"/>
</dbReference>
<dbReference type="KEGG" id="hdt:HYPDE_25618"/>
<gene>
    <name evidence="5" type="ORF">HYPDE_25618</name>
</gene>
<dbReference type="PIRSF" id="PIRSF036990">
    <property type="entry name" value="UCP036990_CBS_BON"/>
    <property type="match status" value="1"/>
</dbReference>
<evidence type="ECO:0000259" key="3">
    <source>
        <dbReference type="PROSITE" id="PS50914"/>
    </source>
</evidence>
<keyword evidence="1 2" id="KW-0129">CBS domain</keyword>
<dbReference type="HOGENOM" id="CLU_040681_1_0_5"/>
<dbReference type="Pfam" id="PF04972">
    <property type="entry name" value="BON"/>
    <property type="match status" value="1"/>
</dbReference>
<dbReference type="InterPro" id="IPR046342">
    <property type="entry name" value="CBS_dom_sf"/>
</dbReference>
<dbReference type="Gene3D" id="3.30.1340.30">
    <property type="match status" value="1"/>
</dbReference>
<feature type="domain" description="CBS" evidence="4">
    <location>
        <begin position="94"/>
        <end position="150"/>
    </location>
</feature>
<sequence>MRASDIMTTGVVSTTPECPLSEVLQVMLERHISGLPVVNASGKLVGVITEGDCLRRVETGTEIKRPLWRQLFTGPEKLAQEYIRAHGRKVSEVMTADPITITEDTDVSEIIHLMEKSRIKRLPVMRGDAVVGIVSRANVIRALAGLLRDARVSETDIEIRNNILAEFGKLPWAANELVDVTVKDGVVDLWGSFTAFRQDEAAVVAAENIAGVKEVRSHLAWVDPMSGITVYSPDEKNPSAGARAEA</sequence>
<dbReference type="PROSITE" id="PS51371">
    <property type="entry name" value="CBS"/>
    <property type="match status" value="2"/>
</dbReference>
<dbReference type="SUPFAM" id="SSF54631">
    <property type="entry name" value="CBS-domain pair"/>
    <property type="match status" value="1"/>
</dbReference>
<accession>N0B1H4</accession>
<dbReference type="OrthoDB" id="9783590at2"/>
<dbReference type="SMART" id="SM00116">
    <property type="entry name" value="CBS"/>
    <property type="match status" value="2"/>
</dbReference>
<dbReference type="InterPro" id="IPR000644">
    <property type="entry name" value="CBS_dom"/>
</dbReference>
<dbReference type="Pfam" id="PF00571">
    <property type="entry name" value="CBS"/>
    <property type="match status" value="2"/>
</dbReference>
<evidence type="ECO:0000313" key="5">
    <source>
        <dbReference type="EMBL" id="AGK56808.1"/>
    </source>
</evidence>
<feature type="domain" description="BON" evidence="3">
    <location>
        <begin position="155"/>
        <end position="223"/>
    </location>
</feature>
<name>N0B1H4_9HYPH</name>
<reference evidence="5 6" key="1">
    <citation type="journal article" date="2013" name="Genome Announc.">
        <title>Genome sequences for three denitrifying bacterial strains isolated from a uranium- and nitrate-contaminated subsurface environment.</title>
        <authorList>
            <person name="Venkatramanan R."/>
            <person name="Prakash O."/>
            <person name="Woyke T."/>
            <person name="Chain P."/>
            <person name="Goodwin L.A."/>
            <person name="Watson D."/>
            <person name="Brooks S."/>
            <person name="Kostka J.E."/>
            <person name="Green S.J."/>
        </authorList>
    </citation>
    <scope>NUCLEOTIDE SEQUENCE [LARGE SCALE GENOMIC DNA]</scope>
    <source>
        <strain evidence="5 6">1NES1</strain>
    </source>
</reference>
<dbReference type="AlphaFoldDB" id="N0B1H4"/>
<dbReference type="Proteomes" id="UP000005952">
    <property type="component" value="Chromosome"/>
</dbReference>
<feature type="domain" description="CBS" evidence="4">
    <location>
        <begin position="7"/>
        <end position="63"/>
    </location>
</feature>
<dbReference type="eggNOG" id="COG0517">
    <property type="taxonomic scope" value="Bacteria"/>
</dbReference>
<dbReference type="CDD" id="cd04586">
    <property type="entry name" value="CBS_pair_BON_assoc"/>
    <property type="match status" value="1"/>
</dbReference>
<evidence type="ECO:0000256" key="2">
    <source>
        <dbReference type="PROSITE-ProRule" id="PRU00703"/>
    </source>
</evidence>
<dbReference type="STRING" id="670307.HYPDE_25618"/>
<dbReference type="PANTHER" id="PTHR43080">
    <property type="entry name" value="CBS DOMAIN-CONTAINING PROTEIN CBSX3, MITOCHONDRIAL"/>
    <property type="match status" value="1"/>
</dbReference>
<evidence type="ECO:0000259" key="4">
    <source>
        <dbReference type="PROSITE" id="PS51371"/>
    </source>
</evidence>
<evidence type="ECO:0000256" key="1">
    <source>
        <dbReference type="ARBA" id="ARBA00023122"/>
    </source>
</evidence>
<keyword evidence="6" id="KW-1185">Reference proteome</keyword>
<dbReference type="InterPro" id="IPR051257">
    <property type="entry name" value="Diverse_CBS-Domain"/>
</dbReference>
<dbReference type="InterPro" id="IPR007055">
    <property type="entry name" value="BON_dom"/>
</dbReference>
<evidence type="ECO:0008006" key="7">
    <source>
        <dbReference type="Google" id="ProtNLM"/>
    </source>
</evidence>
<evidence type="ECO:0000313" key="6">
    <source>
        <dbReference type="Proteomes" id="UP000005952"/>
    </source>
</evidence>
<dbReference type="PANTHER" id="PTHR43080:SF26">
    <property type="entry name" value="REGULATORY PROTEIN"/>
    <property type="match status" value="1"/>
</dbReference>